<evidence type="ECO:0000313" key="3">
    <source>
        <dbReference type="Proteomes" id="UP000030765"/>
    </source>
</evidence>
<organism evidence="1">
    <name type="scientific">Anopheles sinensis</name>
    <name type="common">Mosquito</name>
    <dbReference type="NCBI Taxonomy" id="74873"/>
    <lineage>
        <taxon>Eukaryota</taxon>
        <taxon>Metazoa</taxon>
        <taxon>Ecdysozoa</taxon>
        <taxon>Arthropoda</taxon>
        <taxon>Hexapoda</taxon>
        <taxon>Insecta</taxon>
        <taxon>Pterygota</taxon>
        <taxon>Neoptera</taxon>
        <taxon>Endopterygota</taxon>
        <taxon>Diptera</taxon>
        <taxon>Nematocera</taxon>
        <taxon>Culicoidea</taxon>
        <taxon>Culicidae</taxon>
        <taxon>Anophelinae</taxon>
        <taxon>Anopheles</taxon>
    </lineage>
</organism>
<evidence type="ECO:0000313" key="1">
    <source>
        <dbReference type="EMBL" id="KFB49382.1"/>
    </source>
</evidence>
<accession>A0A084WGN8</accession>
<dbReference type="AlphaFoldDB" id="A0A084WGN8"/>
<dbReference type="Proteomes" id="UP000030765">
    <property type="component" value="Unassembled WGS sequence"/>
</dbReference>
<evidence type="ECO:0000313" key="2">
    <source>
        <dbReference type="EnsemblMetazoa" id="ASIC017481-PA"/>
    </source>
</evidence>
<keyword evidence="3" id="KW-1185">Reference proteome</keyword>
<reference evidence="2" key="2">
    <citation type="submission" date="2020-05" db="UniProtKB">
        <authorList>
            <consortium name="EnsemblMetazoa"/>
        </authorList>
    </citation>
    <scope>IDENTIFICATION</scope>
</reference>
<protein>
    <submittedName>
        <fullName evidence="1 2">Nonribosomal peptide synthetase</fullName>
    </submittedName>
</protein>
<dbReference type="EMBL" id="KE525345">
    <property type="protein sequence ID" value="KFB49382.1"/>
    <property type="molecule type" value="Genomic_DNA"/>
</dbReference>
<gene>
    <name evidence="1" type="ORF">ZHAS_00017481</name>
</gene>
<sequence length="106" mass="11541">MAVGRPHHWPGPSSSAGSVADRLILLRMSKEPPMLPPTPVTVGPGATFINSSALTFFQSLRARSLGSALSNRRQENPSVQQMPEHPVTSERMAFVLFREKTDSKAT</sequence>
<reference evidence="1 3" key="1">
    <citation type="journal article" date="2014" name="BMC Genomics">
        <title>Genome sequence of Anopheles sinensis provides insight into genetics basis of mosquito competence for malaria parasites.</title>
        <authorList>
            <person name="Zhou D."/>
            <person name="Zhang D."/>
            <person name="Ding G."/>
            <person name="Shi L."/>
            <person name="Hou Q."/>
            <person name="Ye Y."/>
            <person name="Xu Y."/>
            <person name="Zhou H."/>
            <person name="Xiong C."/>
            <person name="Li S."/>
            <person name="Yu J."/>
            <person name="Hong S."/>
            <person name="Yu X."/>
            <person name="Zou P."/>
            <person name="Chen C."/>
            <person name="Chang X."/>
            <person name="Wang W."/>
            <person name="Lv Y."/>
            <person name="Sun Y."/>
            <person name="Ma L."/>
            <person name="Shen B."/>
            <person name="Zhu C."/>
        </authorList>
    </citation>
    <scope>NUCLEOTIDE SEQUENCE [LARGE SCALE GENOMIC DNA]</scope>
</reference>
<dbReference type="VEuPathDB" id="VectorBase:ASIC017481"/>
<dbReference type="EnsemblMetazoa" id="ASIC017481-RA">
    <property type="protein sequence ID" value="ASIC017481-PA"/>
    <property type="gene ID" value="ASIC017481"/>
</dbReference>
<proteinExistence type="predicted"/>
<dbReference type="EMBL" id="ATLV01023647">
    <property type="status" value="NOT_ANNOTATED_CDS"/>
    <property type="molecule type" value="Genomic_DNA"/>
</dbReference>
<name>A0A084WGN8_ANOSI</name>